<evidence type="ECO:0000256" key="1">
    <source>
        <dbReference type="SAM" id="MobiDB-lite"/>
    </source>
</evidence>
<dbReference type="Proteomes" id="UP000483820">
    <property type="component" value="Chromosome V"/>
</dbReference>
<organism evidence="2 3">
    <name type="scientific">Caenorhabditis remanei</name>
    <name type="common">Caenorhabditis vulgaris</name>
    <dbReference type="NCBI Taxonomy" id="31234"/>
    <lineage>
        <taxon>Eukaryota</taxon>
        <taxon>Metazoa</taxon>
        <taxon>Ecdysozoa</taxon>
        <taxon>Nematoda</taxon>
        <taxon>Chromadorea</taxon>
        <taxon>Rhabditida</taxon>
        <taxon>Rhabditina</taxon>
        <taxon>Rhabditomorpha</taxon>
        <taxon>Rhabditoidea</taxon>
        <taxon>Rhabditidae</taxon>
        <taxon>Peloderinae</taxon>
        <taxon>Caenorhabditis</taxon>
    </lineage>
</organism>
<dbReference type="AlphaFoldDB" id="A0A6A5G7J6"/>
<gene>
    <name evidence="2" type="ORF">GCK72_017377</name>
</gene>
<dbReference type="CTD" id="9811364"/>
<dbReference type="RefSeq" id="XP_003093876.2">
    <property type="nucleotide sequence ID" value="XM_003093828.2"/>
</dbReference>
<sequence length="326" mass="36923">MFHQSLDHSQTIEAGVVMSANQATDNDNAFSLLRDIVSNKGANEQLIIICEDKLCRNMTLSLLAKGIKSTTFLSELCDEMETFASQKLEFNRSKIAVCSDEAYQKLDLPLSDVYVIFGMPLKLSRFPKLLKSIEKSAENASRMVHVDVIVKPTDGPELVKSLYTQMKDRISAVPSWLKKAYVMHYAEEDLQVAYLNNESRPKRPSTPSKPSEKSLNNGIQEPLTSSDTSGSPGSSFLQCQSIPSSPQIEFIRKNNEIKPKNNEVEEDFDVYNMRPNADGRYLIPARFIVNADYDEDEVLSSSDITYDDEYDYESALYDEDFEYESY</sequence>
<feature type="region of interest" description="Disordered" evidence="1">
    <location>
        <begin position="197"/>
        <end position="238"/>
    </location>
</feature>
<name>A0A6A5G7J6_CAERE</name>
<comment type="caution">
    <text evidence="2">The sequence shown here is derived from an EMBL/GenBank/DDBJ whole genome shotgun (WGS) entry which is preliminary data.</text>
</comment>
<dbReference type="KEGG" id="crq:GCK72_017377"/>
<proteinExistence type="predicted"/>
<dbReference type="EMBL" id="WUAV01000005">
    <property type="protein sequence ID" value="KAF1750826.1"/>
    <property type="molecule type" value="Genomic_DNA"/>
</dbReference>
<evidence type="ECO:0000313" key="2">
    <source>
        <dbReference type="EMBL" id="KAF1750826.1"/>
    </source>
</evidence>
<accession>A0A6A5G7J6</accession>
<feature type="compositionally biased region" description="Low complexity" evidence="1">
    <location>
        <begin position="224"/>
        <end position="235"/>
    </location>
</feature>
<evidence type="ECO:0000313" key="3">
    <source>
        <dbReference type="Proteomes" id="UP000483820"/>
    </source>
</evidence>
<dbReference type="GeneID" id="9811364"/>
<reference evidence="2 3" key="1">
    <citation type="submission" date="2019-12" db="EMBL/GenBank/DDBJ databases">
        <title>Chromosome-level assembly of the Caenorhabditis remanei genome.</title>
        <authorList>
            <person name="Teterina A.A."/>
            <person name="Willis J.H."/>
            <person name="Phillips P.C."/>
        </authorList>
    </citation>
    <scope>NUCLEOTIDE SEQUENCE [LARGE SCALE GENOMIC DNA]</scope>
    <source>
        <strain evidence="2 3">PX506</strain>
        <tissue evidence="2">Whole organism</tissue>
    </source>
</reference>
<protein>
    <submittedName>
        <fullName evidence="2">Uncharacterized protein</fullName>
    </submittedName>
</protein>